<keyword evidence="3" id="KW-1185">Reference proteome</keyword>
<evidence type="ECO:0000313" key="2">
    <source>
        <dbReference type="EnsemblPlants" id="KQL07746"/>
    </source>
</evidence>
<dbReference type="Proteomes" id="UP000004995">
    <property type="component" value="Unassembled WGS sequence"/>
</dbReference>
<feature type="region of interest" description="Disordered" evidence="1">
    <location>
        <begin position="163"/>
        <end position="183"/>
    </location>
</feature>
<proteinExistence type="predicted"/>
<sequence length="306" mass="31312">MAIMQSDLCMEIAAGGLTVASDLEPGLRALFVGAGEVVLAGATEHDAGAGLGGGAVKTEVADAAVPLGLVRASLGDLGQPRLQVDDVVQRALRHTRLPGTLGRAPAAGTGAGVAADGRGRGGGALPGVRVPGPVLGVGEALAPLLLVRALLREPPPAAARAAPLHARLDGGGGGGGGGGGDRRLLAVVHHGHQETYGTNSRNGKESLRLPTHLLPAGANWEGSKQETPKARSKYHSRRSPESASKKPNGNPQLNAADHGKKPGSKKVQSGWRLHAYTLQRIGKTEVAERLVFQVTPRRSIAVDRGR</sequence>
<reference evidence="3" key="1">
    <citation type="journal article" date="2012" name="Nat. Biotechnol.">
        <title>Reference genome sequence of the model plant Setaria.</title>
        <authorList>
            <person name="Bennetzen J.L."/>
            <person name="Schmutz J."/>
            <person name="Wang H."/>
            <person name="Percifield R."/>
            <person name="Hawkins J."/>
            <person name="Pontaroli A.C."/>
            <person name="Estep M."/>
            <person name="Feng L."/>
            <person name="Vaughn J.N."/>
            <person name="Grimwood J."/>
            <person name="Jenkins J."/>
            <person name="Barry K."/>
            <person name="Lindquist E."/>
            <person name="Hellsten U."/>
            <person name="Deshpande S."/>
            <person name="Wang X."/>
            <person name="Wu X."/>
            <person name="Mitros T."/>
            <person name="Triplett J."/>
            <person name="Yang X."/>
            <person name="Ye C.Y."/>
            <person name="Mauro-Herrera M."/>
            <person name="Wang L."/>
            <person name="Li P."/>
            <person name="Sharma M."/>
            <person name="Sharma R."/>
            <person name="Ronald P.C."/>
            <person name="Panaud O."/>
            <person name="Kellogg E.A."/>
            <person name="Brutnell T.P."/>
            <person name="Doust A.N."/>
            <person name="Tuskan G.A."/>
            <person name="Rokhsar D."/>
            <person name="Devos K.M."/>
        </authorList>
    </citation>
    <scope>NUCLEOTIDE SEQUENCE [LARGE SCALE GENOMIC DNA]</scope>
    <source>
        <strain evidence="3">cv. Yugu1</strain>
    </source>
</reference>
<reference evidence="2" key="2">
    <citation type="submission" date="2018-08" db="UniProtKB">
        <authorList>
            <consortium name="EnsemblPlants"/>
        </authorList>
    </citation>
    <scope>IDENTIFICATION</scope>
    <source>
        <strain evidence="2">Yugu1</strain>
    </source>
</reference>
<dbReference type="HOGENOM" id="CLU_910316_0_0_1"/>
<accession>K3XKD6</accession>
<organism evidence="2 3">
    <name type="scientific">Setaria italica</name>
    <name type="common">Foxtail millet</name>
    <name type="synonym">Panicum italicum</name>
    <dbReference type="NCBI Taxonomy" id="4555"/>
    <lineage>
        <taxon>Eukaryota</taxon>
        <taxon>Viridiplantae</taxon>
        <taxon>Streptophyta</taxon>
        <taxon>Embryophyta</taxon>
        <taxon>Tracheophyta</taxon>
        <taxon>Spermatophyta</taxon>
        <taxon>Magnoliopsida</taxon>
        <taxon>Liliopsida</taxon>
        <taxon>Poales</taxon>
        <taxon>Poaceae</taxon>
        <taxon>PACMAD clade</taxon>
        <taxon>Panicoideae</taxon>
        <taxon>Panicodae</taxon>
        <taxon>Paniceae</taxon>
        <taxon>Cenchrinae</taxon>
        <taxon>Setaria</taxon>
    </lineage>
</organism>
<dbReference type="InParanoid" id="K3XKD6"/>
<feature type="region of interest" description="Disordered" evidence="1">
    <location>
        <begin position="214"/>
        <end position="270"/>
    </location>
</feature>
<dbReference type="EMBL" id="AGNK02003374">
    <property type="status" value="NOT_ANNOTATED_CDS"/>
    <property type="molecule type" value="Genomic_DNA"/>
</dbReference>
<feature type="compositionally biased region" description="Gly residues" evidence="1">
    <location>
        <begin position="169"/>
        <end position="179"/>
    </location>
</feature>
<evidence type="ECO:0000313" key="3">
    <source>
        <dbReference type="Proteomes" id="UP000004995"/>
    </source>
</evidence>
<protein>
    <submittedName>
        <fullName evidence="2">Uncharacterized protein</fullName>
    </submittedName>
</protein>
<dbReference type="AlphaFoldDB" id="K3XKD6"/>
<dbReference type="EnsemblPlants" id="KQL07746">
    <property type="protein sequence ID" value="KQL07746"/>
    <property type="gene ID" value="SETIT_002359mg"/>
</dbReference>
<name>K3XKD6_SETIT</name>
<dbReference type="Gramene" id="KQL07746">
    <property type="protein sequence ID" value="KQL07746"/>
    <property type="gene ID" value="SETIT_002359mg"/>
</dbReference>
<evidence type="ECO:0000256" key="1">
    <source>
        <dbReference type="SAM" id="MobiDB-lite"/>
    </source>
</evidence>